<evidence type="ECO:0000313" key="3">
    <source>
        <dbReference type="EMBL" id="CCC50091.1"/>
    </source>
</evidence>
<sequence length="541" mass="59610">MRVSYFSFSLPFLLSLTLSLTHIHACVVLCCVALHVVTLLGRATFGKLTQPLLQRGCLMATAATTVKVTPPSEDFAPVTSTSNLMSLPEVASSSLGGAQQASLKNRCNSGLCATRTSHFPLVPHHRSHVEEGVLRELESLQCRVQFTSTPFRQLILPMLARYLLRERWGPAAELYAARLNSCEPPSTSTNLSELVHKSEVRRRIHAECRSSPQKDVLSPHRSSPSPHAARGELTSRQERTPAAASTESPVCAMSAMESTRCTENPKQQSRKRSARPTPCTPIQAPHAPRTPESPQPKRFPRSAVCAGCSATDLGQDNVVRCGVSHCCQGAAARNPRGAYMYDSQQEKITKSSLNSPKPRTAPVNGLNMTPHTPIYYNEGRFQRRVVDNQSVNPSTPEDSCDGLNPRRRIFDSLSTIHVENPNAKTMGACEQELSGFDNGPQAIHQRCPPEPIEFIVPGVPFVESPDALSDVDSLEAHAEEHKRVWFMHAWVQRGLRWQREEWEAQSQAMRQVSFSNRSSSPSAQHLHPSTGPMLCAAHRSS</sequence>
<organism evidence="3">
    <name type="scientific">Trypanosoma vivax (strain Y486)</name>
    <dbReference type="NCBI Taxonomy" id="1055687"/>
    <lineage>
        <taxon>Eukaryota</taxon>
        <taxon>Discoba</taxon>
        <taxon>Euglenozoa</taxon>
        <taxon>Kinetoplastea</taxon>
        <taxon>Metakinetoplastina</taxon>
        <taxon>Trypanosomatida</taxon>
        <taxon>Trypanosomatidae</taxon>
        <taxon>Trypanosoma</taxon>
        <taxon>Duttonella</taxon>
    </lineage>
</organism>
<feature type="compositionally biased region" description="Polar residues" evidence="1">
    <location>
        <begin position="256"/>
        <end position="267"/>
    </location>
</feature>
<feature type="region of interest" description="Disordered" evidence="1">
    <location>
        <begin position="348"/>
        <end position="370"/>
    </location>
</feature>
<protein>
    <submittedName>
        <fullName evidence="3">Uncharacterized protein</fullName>
    </submittedName>
</protein>
<name>G0TZR3_TRYVY</name>
<evidence type="ECO:0000256" key="1">
    <source>
        <dbReference type="SAM" id="MobiDB-lite"/>
    </source>
</evidence>
<keyword evidence="2" id="KW-0732">Signal</keyword>
<feature type="compositionally biased region" description="Basic and acidic residues" evidence="1">
    <location>
        <begin position="229"/>
        <end position="239"/>
    </location>
</feature>
<feature type="compositionally biased region" description="Low complexity" evidence="1">
    <location>
        <begin position="219"/>
        <end position="228"/>
    </location>
</feature>
<gene>
    <name evidence="3" type="ORF">TVY486_0806980</name>
</gene>
<dbReference type="EMBL" id="HE573024">
    <property type="protein sequence ID" value="CCC50091.1"/>
    <property type="molecule type" value="Genomic_DNA"/>
</dbReference>
<evidence type="ECO:0000256" key="2">
    <source>
        <dbReference type="SAM" id="SignalP"/>
    </source>
</evidence>
<proteinExistence type="predicted"/>
<feature type="region of interest" description="Disordered" evidence="1">
    <location>
        <begin position="207"/>
        <end position="300"/>
    </location>
</feature>
<feature type="region of interest" description="Disordered" evidence="1">
    <location>
        <begin position="512"/>
        <end position="541"/>
    </location>
</feature>
<feature type="chain" id="PRO_5003409803" evidence="2">
    <location>
        <begin position="20"/>
        <end position="541"/>
    </location>
</feature>
<reference evidence="3" key="1">
    <citation type="journal article" date="2012" name="Proc. Natl. Acad. Sci. U.S.A.">
        <title>Antigenic diversity is generated by distinct evolutionary mechanisms in African trypanosome species.</title>
        <authorList>
            <person name="Jackson A.P."/>
            <person name="Berry A."/>
            <person name="Aslett M."/>
            <person name="Allison H.C."/>
            <person name="Burton P."/>
            <person name="Vavrova-Anderson J."/>
            <person name="Brown R."/>
            <person name="Browne H."/>
            <person name="Corton N."/>
            <person name="Hauser H."/>
            <person name="Gamble J."/>
            <person name="Gilderthorp R."/>
            <person name="Marcello L."/>
            <person name="McQuillan J."/>
            <person name="Otto T.D."/>
            <person name="Quail M.A."/>
            <person name="Sanders M.J."/>
            <person name="van Tonder A."/>
            <person name="Ginger M.L."/>
            <person name="Field M.C."/>
            <person name="Barry J.D."/>
            <person name="Hertz-Fowler C."/>
            <person name="Berriman M."/>
        </authorList>
    </citation>
    <scope>NUCLEOTIDE SEQUENCE</scope>
    <source>
        <strain evidence="3">Y486</strain>
    </source>
</reference>
<feature type="compositionally biased region" description="Polar residues" evidence="1">
    <location>
        <begin position="512"/>
        <end position="523"/>
    </location>
</feature>
<dbReference type="VEuPathDB" id="TriTrypDB:TvY486_0806980"/>
<accession>G0TZR3</accession>
<feature type="signal peptide" evidence="2">
    <location>
        <begin position="1"/>
        <end position="19"/>
    </location>
</feature>
<dbReference type="AlphaFoldDB" id="G0TZR3"/>